<evidence type="ECO:0000256" key="1">
    <source>
        <dbReference type="ARBA" id="ARBA00004561"/>
    </source>
</evidence>
<feature type="chain" id="PRO_5047411957" description="PilY1 beta-propeller domain-containing protein" evidence="7">
    <location>
        <begin position="24"/>
        <end position="654"/>
    </location>
</feature>
<dbReference type="Gene3D" id="2.130.10.10">
    <property type="entry name" value="YVTN repeat-like/Quinoprotein amine dehydrogenase"/>
    <property type="match status" value="1"/>
</dbReference>
<comment type="similarity">
    <text evidence="2">Belongs to the PilY1 family.</text>
</comment>
<evidence type="ECO:0000256" key="7">
    <source>
        <dbReference type="SAM" id="SignalP"/>
    </source>
</evidence>
<keyword evidence="4" id="KW-0479">Metal-binding</keyword>
<dbReference type="SUPFAM" id="SSF50998">
    <property type="entry name" value="Quinoprotein alcohol dehydrogenase-like"/>
    <property type="match status" value="1"/>
</dbReference>
<dbReference type="InterPro" id="IPR015943">
    <property type="entry name" value="WD40/YVTN_repeat-like_dom_sf"/>
</dbReference>
<evidence type="ECO:0000256" key="6">
    <source>
        <dbReference type="ARBA" id="ARBA00023263"/>
    </source>
</evidence>
<evidence type="ECO:0000256" key="5">
    <source>
        <dbReference type="ARBA" id="ARBA00022837"/>
    </source>
</evidence>
<accession>A0ABT3TP83</accession>
<keyword evidence="10" id="KW-1185">Reference proteome</keyword>
<feature type="domain" description="PilY1 beta-propeller" evidence="8">
    <location>
        <begin position="186"/>
        <end position="409"/>
    </location>
</feature>
<keyword evidence="3" id="KW-1029">Fimbrium biogenesis</keyword>
<comment type="caution">
    <text evidence="9">The sequence shown here is derived from an EMBL/GenBank/DDBJ whole genome shotgun (WGS) entry which is preliminary data.</text>
</comment>
<organism evidence="9 10">
    <name type="scientific">Candidatus Litorirhabdus singularis</name>
    <dbReference type="NCBI Taxonomy" id="2518993"/>
    <lineage>
        <taxon>Bacteria</taxon>
        <taxon>Pseudomonadati</taxon>
        <taxon>Pseudomonadota</taxon>
        <taxon>Gammaproteobacteria</taxon>
        <taxon>Cellvibrionales</taxon>
        <taxon>Halieaceae</taxon>
        <taxon>Candidatus Litorirhabdus</taxon>
    </lineage>
</organism>
<evidence type="ECO:0000256" key="2">
    <source>
        <dbReference type="ARBA" id="ARBA00008387"/>
    </source>
</evidence>
<keyword evidence="7" id="KW-0732">Signal</keyword>
<dbReference type="RefSeq" id="WP_279247241.1">
    <property type="nucleotide sequence ID" value="NZ_SHNN01000006.1"/>
</dbReference>
<proteinExistence type="inferred from homology"/>
<keyword evidence="5" id="KW-0106">Calcium</keyword>
<dbReference type="Pfam" id="PF05567">
    <property type="entry name" value="T4P_PilY1"/>
    <property type="match status" value="1"/>
</dbReference>
<feature type="signal peptide" evidence="7">
    <location>
        <begin position="1"/>
        <end position="23"/>
    </location>
</feature>
<evidence type="ECO:0000313" key="10">
    <source>
        <dbReference type="Proteomes" id="UP001143362"/>
    </source>
</evidence>
<comment type="subcellular location">
    <subcellularLocation>
        <location evidence="1">Fimbrium</location>
    </subcellularLocation>
</comment>
<evidence type="ECO:0000259" key="8">
    <source>
        <dbReference type="Pfam" id="PF05567"/>
    </source>
</evidence>
<evidence type="ECO:0000256" key="4">
    <source>
        <dbReference type="ARBA" id="ARBA00022723"/>
    </source>
</evidence>
<keyword evidence="6" id="KW-0281">Fimbrium</keyword>
<protein>
    <recommendedName>
        <fullName evidence="8">PilY1 beta-propeller domain-containing protein</fullName>
    </recommendedName>
</protein>
<dbReference type="EMBL" id="SHNN01000006">
    <property type="protein sequence ID" value="MCX2983204.1"/>
    <property type="molecule type" value="Genomic_DNA"/>
</dbReference>
<evidence type="ECO:0000313" key="9">
    <source>
        <dbReference type="EMBL" id="MCX2983204.1"/>
    </source>
</evidence>
<sequence length="654" mass="69315">MIGSGSILTCLVLLLALAQTVHATVVTASRTPSVLPAVVLRPASDAAPETVYTVSPSGDVLAWKPPSFALAQPAAALTQGLQWSAQERMRRDQLTTGKDWSTQRSIFTWDRSARTQVELHWELLPAHLQRQLINSSPHAAELGSAALVSYLRGDRSNEGAGGLLPQRESLLGDTRSSQPVFVDAIDGTQTARVYVGNRSGVLHALDADTGQENWAYLPSSLVCVEKLAHEEACLSQPAQMAPAVGKVEVLGQWRNVLVTGLGGAAAGWFALDVTALETSASAPQSPTLELQQRQYGQRPIVLWELGAVEDPGIGHSYGKPAIARLGDGTTYVITGNGYNSQRGEAALYLIRISDGHAIRLGTGSGTPTNPNGMSAPALIDSDFDGVVDRVYAGDALGQLWKFDLSSALAQDWSVDGTEPLFYAGTTHPIFLAPEVAVRPDGGILVYVATGHAGFTHGGMETSQQLIIAVGDSIVPAEPGNALVLLPETTLEAAGIEQRVRQLKQLDNADLNAMRAWQVYLPAGLLPVSPLRMRGGRLWVSLHNLALRTNTQLALDYQHGDAPASPSFDLNDDGKIDAADTDDAGIAPVGVELGTGLWSAPAIRPLTAGYDMHLRVNMLEAGNAEPVAGLAPVVIVAGGRNFQPGRRSWIDITAD</sequence>
<evidence type="ECO:0000256" key="3">
    <source>
        <dbReference type="ARBA" id="ARBA00022558"/>
    </source>
</evidence>
<name>A0ABT3TP83_9GAMM</name>
<dbReference type="Proteomes" id="UP001143362">
    <property type="component" value="Unassembled WGS sequence"/>
</dbReference>
<dbReference type="InterPro" id="IPR011047">
    <property type="entry name" value="Quinoprotein_ADH-like_sf"/>
</dbReference>
<gene>
    <name evidence="9" type="ORF">EYC98_20270</name>
</gene>
<reference evidence="9" key="1">
    <citation type="submission" date="2019-02" db="EMBL/GenBank/DDBJ databases">
        <authorList>
            <person name="Li S.-H."/>
        </authorList>
    </citation>
    <scope>NUCLEOTIDE SEQUENCE</scope>
    <source>
        <strain evidence="9">IMCC14734</strain>
    </source>
</reference>
<dbReference type="InterPro" id="IPR008707">
    <property type="entry name" value="B-propeller_PilY1"/>
</dbReference>